<dbReference type="InterPro" id="IPR011006">
    <property type="entry name" value="CheY-like_superfamily"/>
</dbReference>
<evidence type="ECO:0000313" key="10">
    <source>
        <dbReference type="EMBL" id="WPJ94485.1"/>
    </source>
</evidence>
<keyword evidence="10" id="KW-0067">ATP-binding</keyword>
<dbReference type="SUPFAM" id="SSF55874">
    <property type="entry name" value="ATPase domain of HSP90 chaperone/DNA topoisomerase II/histidine kinase"/>
    <property type="match status" value="1"/>
</dbReference>
<dbReference type="PANTHER" id="PTHR43047">
    <property type="entry name" value="TWO-COMPONENT HISTIDINE PROTEIN KINASE"/>
    <property type="match status" value="1"/>
</dbReference>
<dbReference type="InterPro" id="IPR003661">
    <property type="entry name" value="HisK_dim/P_dom"/>
</dbReference>
<dbReference type="PRINTS" id="PR00344">
    <property type="entry name" value="BCTRLSENSOR"/>
</dbReference>
<accession>A0ABZ0RE97</accession>
<reference evidence="10 11" key="1">
    <citation type="submission" date="2023-11" db="EMBL/GenBank/DDBJ databases">
        <title>Coraliomargarita sp. nov., isolated from marine algae.</title>
        <authorList>
            <person name="Lee J.K."/>
            <person name="Baek J.H."/>
            <person name="Kim J.M."/>
            <person name="Choi D.G."/>
            <person name="Jeon C.O."/>
        </authorList>
    </citation>
    <scope>NUCLEOTIDE SEQUENCE [LARGE SCALE GENOMIC DNA]</scope>
    <source>
        <strain evidence="10 11">J2-16</strain>
    </source>
</reference>
<dbReference type="Gene3D" id="1.20.120.160">
    <property type="entry name" value="HPT domain"/>
    <property type="match status" value="1"/>
</dbReference>
<dbReference type="InterPro" id="IPR011047">
    <property type="entry name" value="Quinoprotein_ADH-like_sf"/>
</dbReference>
<dbReference type="InterPro" id="IPR004358">
    <property type="entry name" value="Sig_transdc_His_kin-like_C"/>
</dbReference>
<feature type="chain" id="PRO_5046488361" description="histidine kinase" evidence="7">
    <location>
        <begin position="18"/>
        <end position="1270"/>
    </location>
</feature>
<dbReference type="EMBL" id="CP138858">
    <property type="protein sequence ID" value="WPJ94485.1"/>
    <property type="molecule type" value="Genomic_DNA"/>
</dbReference>
<organism evidence="10 11">
    <name type="scientific">Coraliomargarita algicola</name>
    <dbReference type="NCBI Taxonomy" id="3092156"/>
    <lineage>
        <taxon>Bacteria</taxon>
        <taxon>Pseudomonadati</taxon>
        <taxon>Verrucomicrobiota</taxon>
        <taxon>Opitutia</taxon>
        <taxon>Puniceicoccales</taxon>
        <taxon>Coraliomargaritaceae</taxon>
        <taxon>Coraliomargarita</taxon>
    </lineage>
</organism>
<comment type="catalytic activity">
    <reaction evidence="1">
        <text>ATP + protein L-histidine = ADP + protein N-phospho-L-histidine.</text>
        <dbReference type="EC" id="2.7.13.3"/>
    </reaction>
</comment>
<evidence type="ECO:0000256" key="5">
    <source>
        <dbReference type="ARBA" id="ARBA00022777"/>
    </source>
</evidence>
<keyword evidence="4" id="KW-0808">Transferase</keyword>
<dbReference type="Pfam" id="PF00512">
    <property type="entry name" value="HisKA"/>
    <property type="match status" value="1"/>
</dbReference>
<dbReference type="SUPFAM" id="SSF47226">
    <property type="entry name" value="Histidine-containing phosphotransfer domain, HPT domain"/>
    <property type="match status" value="1"/>
</dbReference>
<dbReference type="Pfam" id="PF00072">
    <property type="entry name" value="Response_reg"/>
    <property type="match status" value="1"/>
</dbReference>
<keyword evidence="10" id="KW-0547">Nucleotide-binding</keyword>
<dbReference type="EC" id="2.7.13.3" evidence="2"/>
<proteinExistence type="predicted"/>
<dbReference type="SUPFAM" id="SSF52172">
    <property type="entry name" value="CheY-like"/>
    <property type="match status" value="1"/>
</dbReference>
<keyword evidence="5" id="KW-0418">Kinase</keyword>
<protein>
    <recommendedName>
        <fullName evidence="2">histidine kinase</fullName>
        <ecNumber evidence="2">2.7.13.3</ecNumber>
    </recommendedName>
</protein>
<dbReference type="Gene3D" id="3.30.565.10">
    <property type="entry name" value="Histidine kinase-like ATPase, C-terminal domain"/>
    <property type="match status" value="1"/>
</dbReference>
<dbReference type="CDD" id="cd17546">
    <property type="entry name" value="REC_hyHK_CKI1_RcsC-like"/>
    <property type="match status" value="1"/>
</dbReference>
<dbReference type="Pfam" id="PF07495">
    <property type="entry name" value="Y_Y_Y"/>
    <property type="match status" value="1"/>
</dbReference>
<name>A0ABZ0RE97_9BACT</name>
<feature type="modified residue" description="4-aspartylphosphate" evidence="6">
    <location>
        <position position="1091"/>
    </location>
</feature>
<dbReference type="Pfam" id="PF02518">
    <property type="entry name" value="HATPase_c"/>
    <property type="match status" value="1"/>
</dbReference>
<dbReference type="GO" id="GO:0005524">
    <property type="term" value="F:ATP binding"/>
    <property type="evidence" value="ECO:0007669"/>
    <property type="project" value="UniProtKB-KW"/>
</dbReference>
<feature type="signal peptide" evidence="7">
    <location>
        <begin position="1"/>
        <end position="17"/>
    </location>
</feature>
<dbReference type="InterPro" id="IPR036097">
    <property type="entry name" value="HisK_dim/P_sf"/>
</dbReference>
<dbReference type="InterPro" id="IPR013783">
    <property type="entry name" value="Ig-like_fold"/>
</dbReference>
<dbReference type="Gene3D" id="1.10.287.130">
    <property type="match status" value="1"/>
</dbReference>
<evidence type="ECO:0000259" key="9">
    <source>
        <dbReference type="PROSITE" id="PS50110"/>
    </source>
</evidence>
<dbReference type="PROSITE" id="PS50109">
    <property type="entry name" value="HIS_KIN"/>
    <property type="match status" value="1"/>
</dbReference>
<dbReference type="Gene3D" id="2.60.40.10">
    <property type="entry name" value="Immunoglobulins"/>
    <property type="match status" value="1"/>
</dbReference>
<dbReference type="InterPro" id="IPR015943">
    <property type="entry name" value="WD40/YVTN_repeat-like_dom_sf"/>
</dbReference>
<dbReference type="InterPro" id="IPR003594">
    <property type="entry name" value="HATPase_dom"/>
</dbReference>
<dbReference type="PANTHER" id="PTHR43047:SF72">
    <property type="entry name" value="OSMOSENSING HISTIDINE PROTEIN KINASE SLN1"/>
    <property type="match status" value="1"/>
</dbReference>
<dbReference type="InterPro" id="IPR005467">
    <property type="entry name" value="His_kinase_dom"/>
</dbReference>
<dbReference type="InterPro" id="IPR011123">
    <property type="entry name" value="Y_Y_Y"/>
</dbReference>
<evidence type="ECO:0000259" key="8">
    <source>
        <dbReference type="PROSITE" id="PS50109"/>
    </source>
</evidence>
<dbReference type="SMART" id="SM00388">
    <property type="entry name" value="HisKA"/>
    <property type="match status" value="1"/>
</dbReference>
<dbReference type="InterPro" id="IPR036890">
    <property type="entry name" value="HATPase_C_sf"/>
</dbReference>
<dbReference type="RefSeq" id="WP_319831413.1">
    <property type="nucleotide sequence ID" value="NZ_CP138858.1"/>
</dbReference>
<evidence type="ECO:0000256" key="2">
    <source>
        <dbReference type="ARBA" id="ARBA00012438"/>
    </source>
</evidence>
<keyword evidence="7" id="KW-0732">Signal</keyword>
<evidence type="ECO:0000256" key="1">
    <source>
        <dbReference type="ARBA" id="ARBA00000085"/>
    </source>
</evidence>
<evidence type="ECO:0000256" key="4">
    <source>
        <dbReference type="ARBA" id="ARBA00022679"/>
    </source>
</evidence>
<sequence>MLSLVLVLLAHIPCAQAYNRETGDHLFSVYTTDDHKAGEISSSIIEDAQGHLFVGNENGLLKFDGVNWSLMPETGHSSYVMSTVIDSANNIWVAALKSVGYYTVTPAGEYQFNDMTSQLTSAFKGKDLGTFWKLYARDDSIYLITSEYVLKWNQDEKRSWKFEDERRILPSWIKDGLYIHARGSGLFHLAGEDFEQIAEDTEAVASGIIAVLGHTKNGLLCATVGNGFFYLKDGKYQRAFPTHPTLADYQILHAFTCPNNSIILSTSHNGVIVINARGETTRQIPSKKPIYYSMTDRYGTIWSAGIGSIFKLPRLPLSYFSDSAYEISRYNGQLYYTNGNSLKKLLNTPSQTSSPQVIDRGTSIWTIQNVGSDLIYGDINGFNSIRHSETPQRIQTPRQIGSIYPSYTDSNILYTADPPKVSRWQKDETGWHYIDSLKEFNSGALSLAQLPNSKLLISSENAPVLLTDWEQVNPIHPLGEEVGLPEKFTWSHILQQGEHIIIISNQGLYTYDNNTEMFDYNPILGDDLGNDAYGLAYSAVPEQTGWIIYLPNGSDSNNPVGKLIWHEGQYSWSPYHLPSLDLAGKVRALFQEIDQNSNEILWVGGSKKILRYNLSQMPSYVTPTTHITRISELDTQQLYYDGAGPAPLNVDLGFPQKSLLIEYAATPTPLRVIQYQTRLEGFNESWSEPHTYTHRKFTNLSSGSYTFEVRAIDEFGRKGTIATLKLNIASPWYQTPYAYVSYIAFGLSILFGLNYLKNKSLRIRNERLTAIIQQRTRELEAQKLKLQQANKAKQNFLASMSHEIRNPLNGIIGISQLLRLQEKEQGMESEEITHLYSCSQHLNQLLSQTLDYSSLEAGKLRTRVESFAPCELLQEVIQIQSAMAQEKGIVLELEKPEIKHNWKGDPVLLRQILINLVSNGIKYAKQGSVRLILSYETKEESVQACFEVIDSGPGVPKEHENLIFEEFTRLPESEMSHIPGTGLGLTISAEMARLMGGSLKLDTEYQGGARFVLNLEFELELFRRKIKSNQESKLSEILKGKRVLIADDMGFNRYISAAVLNSMGAEIDVAENGRNALIKLNSFSYEIVILDINMPQMSGIEVVEAYFKKHQGENNPKFIALSAYNSVDIEEKCIAAGFNHFIEKPLDPEKLKKLLKCHHRKSRNNTGSDLLAYLSKNGPMSLQELQAEYNQSFKEELDKLRTAYALNKKTEQEEIIHKLLGLCRVQACERISQLVEKISEQSKQAAPKEDLIALIKRLEQELERTPHSSK</sequence>
<dbReference type="CDD" id="cd00082">
    <property type="entry name" value="HisKA"/>
    <property type="match status" value="1"/>
</dbReference>
<feature type="domain" description="Response regulatory" evidence="9">
    <location>
        <begin position="1042"/>
        <end position="1159"/>
    </location>
</feature>
<dbReference type="Gene3D" id="3.40.50.2300">
    <property type="match status" value="1"/>
</dbReference>
<dbReference type="Gene3D" id="2.130.10.10">
    <property type="entry name" value="YVTN repeat-like/Quinoprotein amine dehydrogenase"/>
    <property type="match status" value="1"/>
</dbReference>
<dbReference type="InterPro" id="IPR036641">
    <property type="entry name" value="HPT_dom_sf"/>
</dbReference>
<gene>
    <name evidence="10" type="ORF">SH580_13700</name>
</gene>
<dbReference type="SMART" id="SM00448">
    <property type="entry name" value="REC"/>
    <property type="match status" value="1"/>
</dbReference>
<dbReference type="PROSITE" id="PS50110">
    <property type="entry name" value="RESPONSE_REGULATORY"/>
    <property type="match status" value="1"/>
</dbReference>
<dbReference type="SUPFAM" id="SSF47384">
    <property type="entry name" value="Homodimeric domain of signal transducing histidine kinase"/>
    <property type="match status" value="1"/>
</dbReference>
<keyword evidence="11" id="KW-1185">Reference proteome</keyword>
<dbReference type="InterPro" id="IPR001789">
    <property type="entry name" value="Sig_transdc_resp-reg_receiver"/>
</dbReference>
<evidence type="ECO:0000313" key="11">
    <source>
        <dbReference type="Proteomes" id="UP001324993"/>
    </source>
</evidence>
<dbReference type="Proteomes" id="UP001324993">
    <property type="component" value="Chromosome"/>
</dbReference>
<keyword evidence="3 6" id="KW-0597">Phosphoprotein</keyword>
<dbReference type="SUPFAM" id="SSF50998">
    <property type="entry name" value="Quinoprotein alcohol dehydrogenase-like"/>
    <property type="match status" value="1"/>
</dbReference>
<dbReference type="SMART" id="SM00387">
    <property type="entry name" value="HATPase_c"/>
    <property type="match status" value="1"/>
</dbReference>
<feature type="domain" description="Histidine kinase" evidence="8">
    <location>
        <begin position="799"/>
        <end position="1019"/>
    </location>
</feature>
<evidence type="ECO:0000256" key="7">
    <source>
        <dbReference type="SAM" id="SignalP"/>
    </source>
</evidence>
<evidence type="ECO:0000256" key="6">
    <source>
        <dbReference type="PROSITE-ProRule" id="PRU00169"/>
    </source>
</evidence>
<evidence type="ECO:0000256" key="3">
    <source>
        <dbReference type="ARBA" id="ARBA00022553"/>
    </source>
</evidence>